<evidence type="ECO:0000313" key="1">
    <source>
        <dbReference type="EMBL" id="CAB4688311.1"/>
    </source>
</evidence>
<dbReference type="EMBL" id="CAEZXL010000096">
    <property type="protein sequence ID" value="CAB4688311.1"/>
    <property type="molecule type" value="Genomic_DNA"/>
</dbReference>
<organism evidence="1">
    <name type="scientific">freshwater metagenome</name>
    <dbReference type="NCBI Taxonomy" id="449393"/>
    <lineage>
        <taxon>unclassified sequences</taxon>
        <taxon>metagenomes</taxon>
        <taxon>ecological metagenomes</taxon>
    </lineage>
</organism>
<gene>
    <name evidence="1" type="ORF">UFOPK2373_00640</name>
</gene>
<dbReference type="AlphaFoldDB" id="A0A6J6NNI5"/>
<sequence>MRKRVPTVPIFFIFESNLNLIKVANHEGGMACAAKPFSLSETGRLEAVKPLKHTYFIPQGVNVTWPATVKSR</sequence>
<accession>A0A6J6NNI5</accession>
<proteinExistence type="predicted"/>
<protein>
    <submittedName>
        <fullName evidence="1">Unannotated protein</fullName>
    </submittedName>
</protein>
<name>A0A6J6NNI5_9ZZZZ</name>
<reference evidence="1" key="1">
    <citation type="submission" date="2020-05" db="EMBL/GenBank/DDBJ databases">
        <authorList>
            <person name="Chiriac C."/>
            <person name="Salcher M."/>
            <person name="Ghai R."/>
            <person name="Kavagutti S V."/>
        </authorList>
    </citation>
    <scope>NUCLEOTIDE SEQUENCE</scope>
</reference>